<dbReference type="AlphaFoldDB" id="A0A8J4YDA6"/>
<gene>
    <name evidence="2" type="ORF">GWK47_039242</name>
</gene>
<evidence type="ECO:0000313" key="2">
    <source>
        <dbReference type="EMBL" id="KAG0725107.1"/>
    </source>
</evidence>
<dbReference type="Proteomes" id="UP000770661">
    <property type="component" value="Unassembled WGS sequence"/>
</dbReference>
<dbReference type="OrthoDB" id="7881762at2759"/>
<comment type="caution">
    <text evidence="2">The sequence shown here is derived from an EMBL/GenBank/DDBJ whole genome shotgun (WGS) entry which is preliminary data.</text>
</comment>
<reference evidence="2" key="1">
    <citation type="submission" date="2020-07" db="EMBL/GenBank/DDBJ databases">
        <title>The High-quality genome of the commercially important snow crab, Chionoecetes opilio.</title>
        <authorList>
            <person name="Jeong J.-H."/>
            <person name="Ryu S."/>
        </authorList>
    </citation>
    <scope>NUCLEOTIDE SEQUENCE</scope>
    <source>
        <strain evidence="2">MADBK_172401_WGS</strain>
        <tissue evidence="2">Digestive gland</tissue>
    </source>
</reference>
<keyword evidence="3" id="KW-1185">Reference proteome</keyword>
<evidence type="ECO:0000256" key="1">
    <source>
        <dbReference type="SAM" id="MobiDB-lite"/>
    </source>
</evidence>
<protein>
    <submittedName>
        <fullName evidence="2">Uncharacterized protein</fullName>
    </submittedName>
</protein>
<accession>A0A8J4YDA6</accession>
<organism evidence="2 3">
    <name type="scientific">Chionoecetes opilio</name>
    <name type="common">Atlantic snow crab</name>
    <name type="synonym">Cancer opilio</name>
    <dbReference type="NCBI Taxonomy" id="41210"/>
    <lineage>
        <taxon>Eukaryota</taxon>
        <taxon>Metazoa</taxon>
        <taxon>Ecdysozoa</taxon>
        <taxon>Arthropoda</taxon>
        <taxon>Crustacea</taxon>
        <taxon>Multicrustacea</taxon>
        <taxon>Malacostraca</taxon>
        <taxon>Eumalacostraca</taxon>
        <taxon>Eucarida</taxon>
        <taxon>Decapoda</taxon>
        <taxon>Pleocyemata</taxon>
        <taxon>Brachyura</taxon>
        <taxon>Eubrachyura</taxon>
        <taxon>Majoidea</taxon>
        <taxon>Majidae</taxon>
        <taxon>Chionoecetes</taxon>
    </lineage>
</organism>
<proteinExistence type="predicted"/>
<name>A0A8J4YDA6_CHIOP</name>
<feature type="compositionally biased region" description="Low complexity" evidence="1">
    <location>
        <begin position="80"/>
        <end position="91"/>
    </location>
</feature>
<sequence length="317" mass="33763">MTYKAYPQYLKRKMAKLGNASNTDKIGRFIAENMGGAGVYPERSMPPVSQASGAVPRPIRVASRTSRLSDKIKMEPPDMVGSPVSPGSQGSPAPPGAIGGHLIKPPVSPQHYTGGTMHTVPPQDPSPVGHPMYYTHAPGMHAGSLGIVLGSSPVDPRVPSPHHHHYYMSPGALSPYPPEGPMGAVAVTSGYTPLVVAQPGPAISQLLDLDSRKCIEQNPIDLDMNNINSAELRSLLPNDDFSASMVDAHLSENLSSNLNIIDHPPHINKLNSKTNFSVSSLYMPNIPQTKSEVQGGSDSLNNLKSEIELLNQLSSAH</sequence>
<feature type="region of interest" description="Disordered" evidence="1">
    <location>
        <begin position="73"/>
        <end position="125"/>
    </location>
</feature>
<dbReference type="EMBL" id="JACEEZ010006000">
    <property type="protein sequence ID" value="KAG0725107.1"/>
    <property type="molecule type" value="Genomic_DNA"/>
</dbReference>
<evidence type="ECO:0000313" key="3">
    <source>
        <dbReference type="Proteomes" id="UP000770661"/>
    </source>
</evidence>